<feature type="site" description="Interaction with DNA" evidence="8">
    <location>
        <position position="306"/>
    </location>
</feature>
<feature type="site" description="Interaction with DNA" evidence="8">
    <location>
        <position position="33"/>
    </location>
</feature>
<keyword evidence="3" id="KW-0479">Metal-binding</keyword>
<dbReference type="SMART" id="SM00436">
    <property type="entry name" value="TOP1Bc"/>
    <property type="match status" value="1"/>
</dbReference>
<dbReference type="PRINTS" id="PR00417">
    <property type="entry name" value="PRTPISMRASEI"/>
</dbReference>
<dbReference type="PROSITE" id="PS00396">
    <property type="entry name" value="TOPO_IA_1"/>
    <property type="match status" value="1"/>
</dbReference>
<keyword evidence="7 8" id="KW-0413">Isomerase</keyword>
<dbReference type="PROSITE" id="PS52039">
    <property type="entry name" value="TOPO_IA_2"/>
    <property type="match status" value="1"/>
</dbReference>
<comment type="function">
    <text evidence="8">Releases the supercoiling and torsional tension of DNA, which is introduced during the DNA replication and transcription, by transiently cleaving and rejoining one strand of the DNA duplex. Introduces a single-strand break via transesterification at a target site in duplex DNA. The scissile phosphodiester is attacked by the catalytic tyrosine of the enzyme, resulting in the formation of a DNA-(5'-phosphotyrosyl)-enzyme intermediate and the expulsion of a 3'-OH DNA strand. The free DNA strand then undergoes passage around the unbroken strand, thus removing DNA supercoils. Finally, in the religation step, the DNA 3'-OH attacks the covalent intermediate to expel the active-site tyrosine and restore the DNA phosphodiester backbone.</text>
</comment>
<dbReference type="HAMAP" id="MF_00952">
    <property type="entry name" value="Topoisom_1_prok"/>
    <property type="match status" value="1"/>
</dbReference>
<dbReference type="GO" id="GO:0006265">
    <property type="term" value="P:DNA topological change"/>
    <property type="evidence" value="ECO:0007669"/>
    <property type="project" value="UniProtKB-UniRule"/>
</dbReference>
<dbReference type="InterPro" id="IPR013825">
    <property type="entry name" value="Topo_IA_cen_sub2"/>
</dbReference>
<reference evidence="13" key="1">
    <citation type="submission" date="2015-02" db="EMBL/GenBank/DDBJ databases">
        <title>Description and complete genome sequence of the first cultured representative of the subdivision 5 of the Verrucomicrobia phylum.</title>
        <authorList>
            <person name="Spring S."/>
            <person name="Bunk B."/>
            <person name="Sproer C."/>
            <person name="Klenk H.-P."/>
        </authorList>
    </citation>
    <scope>NUCLEOTIDE SEQUENCE [LARGE SCALE GENOMIC DNA]</scope>
    <source>
        <strain evidence="13">L21-Fru-AB</strain>
    </source>
</reference>
<dbReference type="Gene3D" id="2.70.20.10">
    <property type="entry name" value="Topoisomerase I, domain 3"/>
    <property type="match status" value="1"/>
</dbReference>
<dbReference type="InterPro" id="IPR005733">
    <property type="entry name" value="TopoI_bac-type"/>
</dbReference>
<dbReference type="InterPro" id="IPR013826">
    <property type="entry name" value="Topo_IA_cen_sub3"/>
</dbReference>
<dbReference type="AlphaFoldDB" id="A0A0G3ECB9"/>
<gene>
    <name evidence="8 12" type="primary">topA</name>
    <name evidence="12" type="ORF">L21SP4_00893</name>
</gene>
<dbReference type="GO" id="GO:0003917">
    <property type="term" value="F:DNA topoisomerase type I (single strand cut, ATP-independent) activity"/>
    <property type="evidence" value="ECO:0007669"/>
    <property type="project" value="UniProtKB-UniRule"/>
</dbReference>
<dbReference type="PATRIC" id="fig|1609981.3.peg.932"/>
<evidence type="ECO:0000256" key="3">
    <source>
        <dbReference type="ARBA" id="ARBA00022723"/>
    </source>
</evidence>
<feature type="site" description="Interaction with DNA" evidence="8">
    <location>
        <position position="501"/>
    </location>
</feature>
<dbReference type="SMART" id="SM00437">
    <property type="entry name" value="TOP1Ac"/>
    <property type="match status" value="1"/>
</dbReference>
<dbReference type="OrthoDB" id="9804262at2"/>
<comment type="subunit">
    <text evidence="8">Monomer.</text>
</comment>
<evidence type="ECO:0000256" key="4">
    <source>
        <dbReference type="ARBA" id="ARBA00022842"/>
    </source>
</evidence>
<feature type="domain" description="Topo IA-type catalytic" evidence="11">
    <location>
        <begin position="131"/>
        <end position="578"/>
    </location>
</feature>
<dbReference type="InterPro" id="IPR023405">
    <property type="entry name" value="Topo_IA_core_domain"/>
</dbReference>
<protein>
    <recommendedName>
        <fullName evidence="8">DNA topoisomerase 1</fullName>
        <ecNumber evidence="8">5.6.2.1</ecNumber>
    </recommendedName>
    <alternativeName>
        <fullName evidence="8">DNA topoisomerase I</fullName>
    </alternativeName>
</protein>
<dbReference type="CDD" id="cd00186">
    <property type="entry name" value="TOP1Ac"/>
    <property type="match status" value="1"/>
</dbReference>
<dbReference type="KEGG" id="vbl:L21SP4_00893"/>
<dbReference type="STRING" id="1307763.L21SP4_00893"/>
<feature type="domain" description="Toprim" evidence="10">
    <location>
        <begin position="3"/>
        <end position="113"/>
    </location>
</feature>
<feature type="site" description="Interaction with DNA" evidence="8">
    <location>
        <position position="142"/>
    </location>
</feature>
<evidence type="ECO:0000256" key="5">
    <source>
        <dbReference type="ARBA" id="ARBA00023029"/>
    </source>
</evidence>
<feature type="active site" description="O-(5'-phospho-DNA)-tyrosine intermediate" evidence="8">
    <location>
        <position position="304"/>
    </location>
</feature>
<comment type="similarity">
    <text evidence="2 8">Belongs to the type IA topoisomerase family.</text>
</comment>
<feature type="region of interest" description="Disordered" evidence="9">
    <location>
        <begin position="428"/>
        <end position="450"/>
    </location>
</feature>
<dbReference type="InterPro" id="IPR013824">
    <property type="entry name" value="Topo_IA_cen_sub1"/>
</dbReference>
<keyword evidence="5 8" id="KW-0799">Topoisomerase</keyword>
<dbReference type="PANTHER" id="PTHR42785">
    <property type="entry name" value="DNA TOPOISOMERASE, TYPE IA, CORE"/>
    <property type="match status" value="1"/>
</dbReference>
<dbReference type="Pfam" id="PF01751">
    <property type="entry name" value="Toprim"/>
    <property type="match status" value="1"/>
</dbReference>
<dbReference type="InterPro" id="IPR034149">
    <property type="entry name" value="TOPRIM_TopoI"/>
</dbReference>
<dbReference type="Proteomes" id="UP000035268">
    <property type="component" value="Chromosome"/>
</dbReference>
<dbReference type="PROSITE" id="PS50880">
    <property type="entry name" value="TOPRIM"/>
    <property type="match status" value="1"/>
</dbReference>
<evidence type="ECO:0000313" key="12">
    <source>
        <dbReference type="EMBL" id="AKJ64156.1"/>
    </source>
</evidence>
<evidence type="ECO:0000256" key="7">
    <source>
        <dbReference type="ARBA" id="ARBA00023235"/>
    </source>
</evidence>
<dbReference type="Pfam" id="PF01131">
    <property type="entry name" value="Topoisom_bac"/>
    <property type="match status" value="1"/>
</dbReference>
<evidence type="ECO:0000256" key="1">
    <source>
        <dbReference type="ARBA" id="ARBA00000213"/>
    </source>
</evidence>
<reference evidence="12 13" key="2">
    <citation type="journal article" date="2016" name="ISME J.">
        <title>Characterization of the first cultured representative of Verrucomicrobia subdivision 5 indicates the proposal of a novel phylum.</title>
        <authorList>
            <person name="Spring S."/>
            <person name="Bunk B."/>
            <person name="Sproer C."/>
            <person name="Schumann P."/>
            <person name="Rohde M."/>
            <person name="Tindall B.J."/>
            <person name="Klenk H.P."/>
        </authorList>
    </citation>
    <scope>NUCLEOTIDE SEQUENCE [LARGE SCALE GENOMIC DNA]</scope>
    <source>
        <strain evidence="12 13">L21-Fru-AB</strain>
    </source>
</reference>
<proteinExistence type="inferred from homology"/>
<feature type="region of interest" description="Disordered" evidence="9">
    <location>
        <begin position="818"/>
        <end position="842"/>
    </location>
</feature>
<dbReference type="CDD" id="cd03363">
    <property type="entry name" value="TOPRIM_TopoIA_TopoI"/>
    <property type="match status" value="1"/>
</dbReference>
<dbReference type="GO" id="GO:0003677">
    <property type="term" value="F:DNA binding"/>
    <property type="evidence" value="ECO:0007669"/>
    <property type="project" value="UniProtKB-KW"/>
</dbReference>
<dbReference type="EMBL" id="CP010904">
    <property type="protein sequence ID" value="AKJ64156.1"/>
    <property type="molecule type" value="Genomic_DNA"/>
</dbReference>
<dbReference type="InterPro" id="IPR013497">
    <property type="entry name" value="Topo_IA_cen"/>
</dbReference>
<dbReference type="InterPro" id="IPR023406">
    <property type="entry name" value="Topo_IA_AS"/>
</dbReference>
<evidence type="ECO:0000256" key="8">
    <source>
        <dbReference type="HAMAP-Rule" id="MF_00952"/>
    </source>
</evidence>
<keyword evidence="4" id="KW-0460">Magnesium</keyword>
<feature type="compositionally biased region" description="Basic and acidic residues" evidence="9">
    <location>
        <begin position="428"/>
        <end position="442"/>
    </location>
</feature>
<dbReference type="Gene3D" id="1.10.290.10">
    <property type="entry name" value="Topoisomerase I, domain 4"/>
    <property type="match status" value="1"/>
</dbReference>
<evidence type="ECO:0000259" key="10">
    <source>
        <dbReference type="PROSITE" id="PS50880"/>
    </source>
</evidence>
<dbReference type="SUPFAM" id="SSF56712">
    <property type="entry name" value="Prokaryotic type I DNA topoisomerase"/>
    <property type="match status" value="1"/>
</dbReference>
<feature type="site" description="Interaction with DNA" evidence="8">
    <location>
        <position position="141"/>
    </location>
</feature>
<dbReference type="Gene3D" id="1.10.460.10">
    <property type="entry name" value="Topoisomerase I, domain 2"/>
    <property type="match status" value="1"/>
</dbReference>
<accession>A0A0G3ECB9</accession>
<keyword evidence="6 8" id="KW-0238">DNA-binding</keyword>
<dbReference type="SMART" id="SM00493">
    <property type="entry name" value="TOPRIM"/>
    <property type="match status" value="1"/>
</dbReference>
<evidence type="ECO:0000256" key="6">
    <source>
        <dbReference type="ARBA" id="ARBA00023125"/>
    </source>
</evidence>
<dbReference type="InterPro" id="IPR006171">
    <property type="entry name" value="TOPRIM_dom"/>
</dbReference>
<dbReference type="PANTHER" id="PTHR42785:SF1">
    <property type="entry name" value="DNA TOPOISOMERASE"/>
    <property type="match status" value="1"/>
</dbReference>
<dbReference type="Gene3D" id="3.40.50.140">
    <property type="match status" value="1"/>
</dbReference>
<evidence type="ECO:0000313" key="13">
    <source>
        <dbReference type="Proteomes" id="UP000035268"/>
    </source>
</evidence>
<evidence type="ECO:0000256" key="2">
    <source>
        <dbReference type="ARBA" id="ARBA00009446"/>
    </source>
</evidence>
<dbReference type="NCBIfam" id="TIGR01051">
    <property type="entry name" value="topA_bact"/>
    <property type="match status" value="1"/>
</dbReference>
<dbReference type="InterPro" id="IPR003601">
    <property type="entry name" value="Topo_IA_2"/>
</dbReference>
<keyword evidence="13" id="KW-1185">Reference proteome</keyword>
<comment type="caution">
    <text evidence="8">Lacks conserved residue(s) required for the propagation of feature annotation.</text>
</comment>
<sequence>MSKYLVIVESPAKAKKIGQILGPEYTVKASMGHVRDLPEKRLGVRVQDRYQPDYVSTGRGKKVLADLKKAAGQSEAVYLAPDPDREGEAIAWHLYEEMKDAVPEDRFYRVAYNEITPAAIRKAFGNPGRIDMNRVNSQQARRVIDRLVGFKGSPVVSRSLRGASSVGRVQTVALRLVVSREEQIRAFTPETYWLLGAEVRRVEEPLDPFRVRLHKIDEDPVGVKDRMLQKGAIRTKEQLDAVCADLDRADWRVAEIKEREVRKRPRPPFITSTLQQAASNVLSFNPGRTMRVAQRLYEAGLITYMRTDSVAVAQSAREECRAYIEQTWGKEYRPDKPNAYRSRGSAQEAHEAIRPTETGVTADSLGDAGAEDRKLYDLIWRRFVASQMSPARIAQKTVDIAVSGEHDYLFRASASDVLFPGYMKATGIEKNKSDDQNGDAEKPLPPLAQGDGLERLDWVTEEKQTQPPARYTEASLIRAMEENGVGRPSTYAAIIEKLDERNYVGREKRSLIPTEVGEKLIHLVRQTAEKLEKQNQIDLFEVNFTADMEDKLDRVEEGEVEWTEMLDRFYPSLTEWIAEARGRVEPERVRPYLEALEHVSQWNPPVKRGRRTYDDAQTVKDMRERVEQGEEFTDRQFEMLHRMACRYIDQIPQSFVDQLGLEAPEKPRDETRRKIELLSGVEFEAPREVGKRTFDDEKFHRSLASQVEQGKRLSDRQIAALDRMLRKYRDQIPDWEKEKTALGLDEKEEGANGETAQRILDLFQSVSEWAEPQKRGKRTFDDQSFYGSLRDHLKSRGALSDRQLAALKKMAARYAAQIPDYEQKQQELDLPPPRKTRTPKKK</sequence>
<name>A0A0G3ECB9_9BACT</name>
<dbReference type="GO" id="GO:0046872">
    <property type="term" value="F:metal ion binding"/>
    <property type="evidence" value="ECO:0007669"/>
    <property type="project" value="UniProtKB-KW"/>
</dbReference>
<feature type="site" description="Interaction with DNA" evidence="8">
    <location>
        <position position="145"/>
    </location>
</feature>
<dbReference type="InterPro" id="IPR003602">
    <property type="entry name" value="Topo_IA_DNA-bd_dom"/>
</dbReference>
<comment type="catalytic activity">
    <reaction evidence="1 8">
        <text>ATP-independent breakage of single-stranded DNA, followed by passage and rejoining.</text>
        <dbReference type="EC" id="5.6.2.1"/>
    </reaction>
</comment>
<organism evidence="12 13">
    <name type="scientific">Kiritimatiella glycovorans</name>
    <dbReference type="NCBI Taxonomy" id="1307763"/>
    <lineage>
        <taxon>Bacteria</taxon>
        <taxon>Pseudomonadati</taxon>
        <taxon>Kiritimatiellota</taxon>
        <taxon>Kiritimatiellia</taxon>
        <taxon>Kiritimatiellales</taxon>
        <taxon>Kiritimatiellaceae</taxon>
        <taxon>Kiritimatiella</taxon>
    </lineage>
</organism>
<dbReference type="InterPro" id="IPR028612">
    <property type="entry name" value="Topoisom_1_IA"/>
</dbReference>
<evidence type="ECO:0000259" key="11">
    <source>
        <dbReference type="PROSITE" id="PS52039"/>
    </source>
</evidence>
<dbReference type="RefSeq" id="WP_052881515.1">
    <property type="nucleotide sequence ID" value="NZ_CP010904.1"/>
</dbReference>
<dbReference type="InterPro" id="IPR000380">
    <property type="entry name" value="Topo_IA"/>
</dbReference>
<dbReference type="EC" id="5.6.2.1" evidence="8"/>
<feature type="region of interest" description="Interaction with DNA" evidence="8">
    <location>
        <begin position="165"/>
        <end position="170"/>
    </location>
</feature>
<evidence type="ECO:0000256" key="9">
    <source>
        <dbReference type="SAM" id="MobiDB-lite"/>
    </source>
</evidence>